<proteinExistence type="predicted"/>
<protein>
    <submittedName>
        <fullName evidence="1">Uncharacterized protein</fullName>
    </submittedName>
</protein>
<dbReference type="OrthoDB" id="6771146at2759"/>
<name>A0A0K2UNB2_LEPSM</name>
<dbReference type="AlphaFoldDB" id="A0A0K2UNB2"/>
<sequence>MDVVALVPVAKMNAEFINNQYTPIMKTLYQIRFIDIAVSNFHTKLLCCAELQTSIPHPHNSTRKGYLLFT</sequence>
<evidence type="ECO:0000313" key="1">
    <source>
        <dbReference type="EMBL" id="CDW39231.1"/>
    </source>
</evidence>
<reference evidence="1" key="1">
    <citation type="submission" date="2014-05" db="EMBL/GenBank/DDBJ databases">
        <authorList>
            <person name="Chronopoulou M."/>
        </authorList>
    </citation>
    <scope>NUCLEOTIDE SEQUENCE</scope>
    <source>
        <tissue evidence="1">Whole organism</tissue>
    </source>
</reference>
<accession>A0A0K2UNB2</accession>
<dbReference type="EMBL" id="HACA01021870">
    <property type="protein sequence ID" value="CDW39231.1"/>
    <property type="molecule type" value="Transcribed_RNA"/>
</dbReference>
<organism evidence="1">
    <name type="scientific">Lepeophtheirus salmonis</name>
    <name type="common">Salmon louse</name>
    <name type="synonym">Caligus salmonis</name>
    <dbReference type="NCBI Taxonomy" id="72036"/>
    <lineage>
        <taxon>Eukaryota</taxon>
        <taxon>Metazoa</taxon>
        <taxon>Ecdysozoa</taxon>
        <taxon>Arthropoda</taxon>
        <taxon>Crustacea</taxon>
        <taxon>Multicrustacea</taxon>
        <taxon>Hexanauplia</taxon>
        <taxon>Copepoda</taxon>
        <taxon>Siphonostomatoida</taxon>
        <taxon>Caligidae</taxon>
        <taxon>Lepeophtheirus</taxon>
    </lineage>
</organism>